<dbReference type="SUPFAM" id="SSF56935">
    <property type="entry name" value="Porins"/>
    <property type="match status" value="1"/>
</dbReference>
<sequence>MTIRSSVSVRLVAVSSLLALAVAQANAQIQKNNDENLEEVVVTATGLSSASSTAKSGIPIIESAQTISVISREEIDLRAASTVADALSYTAGVQPEPSGIDSRTDEISVRGFGAGGFSSNNNFVDGLRLPAGGQWTRFGFDTFGLQQLEVLKGPSSVLYGQAAPGGMVNMVTKRAAAESQQELQVQGQGYTDLGNFAGRIAGDFGAALNDTGTLHGRIVTVAEDGDTQVDDVSKSRYYVSPSVTWTPSEDTSWTFLTQYQRDEGGATFQFLPALGTLTVSNGKYIENDANIGEVDWNTFDRDQLLVGSFFEHNINDSLTLRNNARYTHIDTLYRVTVLSGDTVTDCAASVYGEQCIDGQTIGRRAVQGDGESDGYAIDTQLEGRFETGNMSHTLLGGLDYFHTEWEHYRDLVSLPDAPRGQVDPLWDIFNPEYRGADDYEENLGPQIYGASTSKQTGLYLQDQISSGNLRLNIGGRYDRADDDSEDLQTGETFSTNADEFTWRTGAVYLFDNGVAPYISYSESFLPQVVDPSQTLDGVLFEPTTGAQVEAGVRYQSGNNIYVSFGGFEITQQNVSTSDPNGTLCGRRVCQVQAGEAQVRGLELEGRASLATGTTLIASASRLDAEITKSNDPIVGNTMTQVPDVLASVFVDHRIEQGALAGLGFGAGVRYTGESYGDTNNTLKIDDYTLFDVLMRYDLGVTRPELNGMSVSLNARNLNDERYLVTCTTTQSCFYGQGRVVTARLQYSW</sequence>
<dbReference type="InterPro" id="IPR000531">
    <property type="entry name" value="Beta-barrel_TonB"/>
</dbReference>
<dbReference type="InterPro" id="IPR039426">
    <property type="entry name" value="TonB-dep_rcpt-like"/>
</dbReference>
<reference evidence="19 20" key="1">
    <citation type="submission" date="2023-02" db="EMBL/GenBank/DDBJ databases">
        <title>Description and genomic characterization of Microbulbifer bruguierae sp. nov., isolated from the sediment of mangrove plant Bruguiera sexangula.</title>
        <authorList>
            <person name="Long M."/>
        </authorList>
    </citation>
    <scope>NUCLEOTIDE SEQUENCE [LARGE SCALE GENOMIC DNA]</scope>
    <source>
        <strain evidence="19 20">H12</strain>
    </source>
</reference>
<keyword evidence="12 19" id="KW-0675">Receptor</keyword>
<dbReference type="Gene3D" id="2.40.170.20">
    <property type="entry name" value="TonB-dependent receptor, beta-barrel domain"/>
    <property type="match status" value="1"/>
</dbReference>
<dbReference type="Pfam" id="PF00593">
    <property type="entry name" value="TonB_dep_Rec_b-barrel"/>
    <property type="match status" value="1"/>
</dbReference>
<evidence type="ECO:0000256" key="10">
    <source>
        <dbReference type="ARBA" id="ARBA00023077"/>
    </source>
</evidence>
<proteinExistence type="inferred from homology"/>
<evidence type="ECO:0000256" key="2">
    <source>
        <dbReference type="ARBA" id="ARBA00009810"/>
    </source>
</evidence>
<keyword evidence="4 14" id="KW-1134">Transmembrane beta strand</keyword>
<evidence type="ECO:0000256" key="9">
    <source>
        <dbReference type="ARBA" id="ARBA00023065"/>
    </source>
</evidence>
<evidence type="ECO:0000256" key="5">
    <source>
        <dbReference type="ARBA" id="ARBA00022496"/>
    </source>
</evidence>
<dbReference type="PROSITE" id="PS52016">
    <property type="entry name" value="TONB_DEPENDENT_REC_3"/>
    <property type="match status" value="1"/>
</dbReference>
<dbReference type="CDD" id="cd01347">
    <property type="entry name" value="ligand_gated_channel"/>
    <property type="match status" value="1"/>
</dbReference>
<dbReference type="RefSeq" id="WP_280321455.1">
    <property type="nucleotide sequence ID" value="NZ_CP118605.1"/>
</dbReference>
<keyword evidence="13 14" id="KW-0998">Cell outer membrane</keyword>
<evidence type="ECO:0000256" key="6">
    <source>
        <dbReference type="ARBA" id="ARBA00022692"/>
    </source>
</evidence>
<dbReference type="PANTHER" id="PTHR32552">
    <property type="entry name" value="FERRICHROME IRON RECEPTOR-RELATED"/>
    <property type="match status" value="1"/>
</dbReference>
<evidence type="ECO:0000256" key="1">
    <source>
        <dbReference type="ARBA" id="ARBA00004571"/>
    </source>
</evidence>
<comment type="subcellular location">
    <subcellularLocation>
        <location evidence="1 14">Cell outer membrane</location>
        <topology evidence="1 14">Multi-pass membrane protein</topology>
    </subcellularLocation>
</comment>
<dbReference type="InterPro" id="IPR012910">
    <property type="entry name" value="Plug_dom"/>
</dbReference>
<keyword evidence="8" id="KW-0408">Iron</keyword>
<evidence type="ECO:0000256" key="3">
    <source>
        <dbReference type="ARBA" id="ARBA00022448"/>
    </source>
</evidence>
<dbReference type="InterPro" id="IPR036942">
    <property type="entry name" value="Beta-barrel_TonB_sf"/>
</dbReference>
<keyword evidence="3 14" id="KW-0813">Transport</keyword>
<gene>
    <name evidence="19" type="ORF">PVT68_04615</name>
</gene>
<keyword evidence="5" id="KW-0410">Iron transport</keyword>
<dbReference type="Gene3D" id="2.170.130.10">
    <property type="entry name" value="TonB-dependent receptor, plug domain"/>
    <property type="match status" value="1"/>
</dbReference>
<organism evidence="19 20">
    <name type="scientific">Microbulbifer bruguierae</name>
    <dbReference type="NCBI Taxonomy" id="3029061"/>
    <lineage>
        <taxon>Bacteria</taxon>
        <taxon>Pseudomonadati</taxon>
        <taxon>Pseudomonadota</taxon>
        <taxon>Gammaproteobacteria</taxon>
        <taxon>Cellvibrionales</taxon>
        <taxon>Microbulbiferaceae</taxon>
        <taxon>Microbulbifer</taxon>
    </lineage>
</organism>
<keyword evidence="20" id="KW-1185">Reference proteome</keyword>
<feature type="domain" description="TonB-dependent receptor-like beta-barrel" evidence="17">
    <location>
        <begin position="245"/>
        <end position="717"/>
    </location>
</feature>
<accession>A0ABY8NG47</accession>
<evidence type="ECO:0000256" key="8">
    <source>
        <dbReference type="ARBA" id="ARBA00023004"/>
    </source>
</evidence>
<evidence type="ECO:0000259" key="17">
    <source>
        <dbReference type="Pfam" id="PF00593"/>
    </source>
</evidence>
<dbReference type="InterPro" id="IPR010105">
    <property type="entry name" value="TonB_sidphr_rcpt"/>
</dbReference>
<dbReference type="Proteomes" id="UP001236500">
    <property type="component" value="Chromosome"/>
</dbReference>
<evidence type="ECO:0000256" key="11">
    <source>
        <dbReference type="ARBA" id="ARBA00023136"/>
    </source>
</evidence>
<keyword evidence="6 14" id="KW-0812">Transmembrane</keyword>
<feature type="signal peptide" evidence="16">
    <location>
        <begin position="1"/>
        <end position="27"/>
    </location>
</feature>
<evidence type="ECO:0000256" key="12">
    <source>
        <dbReference type="ARBA" id="ARBA00023170"/>
    </source>
</evidence>
<feature type="chain" id="PRO_5047195197" evidence="16">
    <location>
        <begin position="28"/>
        <end position="748"/>
    </location>
</feature>
<dbReference type="Pfam" id="PF07715">
    <property type="entry name" value="Plug"/>
    <property type="match status" value="1"/>
</dbReference>
<keyword evidence="10 15" id="KW-0798">TonB box</keyword>
<keyword evidence="11 14" id="KW-0472">Membrane</keyword>
<evidence type="ECO:0000256" key="13">
    <source>
        <dbReference type="ARBA" id="ARBA00023237"/>
    </source>
</evidence>
<feature type="domain" description="TonB-dependent receptor plug" evidence="18">
    <location>
        <begin position="61"/>
        <end position="166"/>
    </location>
</feature>
<protein>
    <submittedName>
        <fullName evidence="19">TonB-dependent siderophore receptor</fullName>
    </submittedName>
</protein>
<evidence type="ECO:0000256" key="4">
    <source>
        <dbReference type="ARBA" id="ARBA00022452"/>
    </source>
</evidence>
<dbReference type="NCBIfam" id="TIGR01783">
    <property type="entry name" value="TonB-siderophor"/>
    <property type="match status" value="1"/>
</dbReference>
<comment type="similarity">
    <text evidence="2 14 15">Belongs to the TonB-dependent receptor family.</text>
</comment>
<evidence type="ECO:0000259" key="18">
    <source>
        <dbReference type="Pfam" id="PF07715"/>
    </source>
</evidence>
<dbReference type="InterPro" id="IPR037066">
    <property type="entry name" value="Plug_dom_sf"/>
</dbReference>
<evidence type="ECO:0000313" key="19">
    <source>
        <dbReference type="EMBL" id="WGL17577.1"/>
    </source>
</evidence>
<keyword evidence="9" id="KW-0406">Ion transport</keyword>
<evidence type="ECO:0000256" key="16">
    <source>
        <dbReference type="SAM" id="SignalP"/>
    </source>
</evidence>
<evidence type="ECO:0000256" key="14">
    <source>
        <dbReference type="PROSITE-ProRule" id="PRU01360"/>
    </source>
</evidence>
<dbReference type="PANTHER" id="PTHR32552:SF68">
    <property type="entry name" value="FERRICHROME OUTER MEMBRANE TRANSPORTER_PHAGE RECEPTOR"/>
    <property type="match status" value="1"/>
</dbReference>
<keyword evidence="7 16" id="KW-0732">Signal</keyword>
<evidence type="ECO:0000256" key="15">
    <source>
        <dbReference type="RuleBase" id="RU003357"/>
    </source>
</evidence>
<dbReference type="EMBL" id="CP118605">
    <property type="protein sequence ID" value="WGL17577.1"/>
    <property type="molecule type" value="Genomic_DNA"/>
</dbReference>
<evidence type="ECO:0000256" key="7">
    <source>
        <dbReference type="ARBA" id="ARBA00022729"/>
    </source>
</evidence>
<name>A0ABY8NG47_9GAMM</name>
<evidence type="ECO:0000313" key="20">
    <source>
        <dbReference type="Proteomes" id="UP001236500"/>
    </source>
</evidence>